<dbReference type="PIRSF" id="PIRSF017804">
    <property type="entry name" value="Secretion_EccD1"/>
    <property type="match status" value="1"/>
</dbReference>
<dbReference type="OrthoDB" id="4775372at2"/>
<feature type="transmembrane region" description="Helical" evidence="7">
    <location>
        <begin position="346"/>
        <end position="363"/>
    </location>
</feature>
<dbReference type="InterPro" id="IPR044049">
    <property type="entry name" value="EccD_transm"/>
</dbReference>
<reference evidence="9 10" key="1">
    <citation type="journal article" date="2018" name="Int. J. Syst. Evol. Microbiol.">
        <title>Epidermidibacterium keratini gen. nov., sp. nov., a member of the family Sporichthyaceae, isolated from keratin epidermis.</title>
        <authorList>
            <person name="Lee D.G."/>
            <person name="Trujillo M.E."/>
            <person name="Kang S."/>
            <person name="Nam J.J."/>
            <person name="Kim Y.J."/>
        </authorList>
    </citation>
    <scope>NUCLEOTIDE SEQUENCE [LARGE SCALE GENOMIC DNA]</scope>
    <source>
        <strain evidence="9 10">EPI-7</strain>
    </source>
</reference>
<sequence>MTAPLNDGLAKITVATPTRRVDVALPESVPVIELMVTLLRISGDGLADDGQRTGGWILRTTDGDAIDFEKTLSEQSIRDGQILHLVPRQKDWPPLDYDDVVDAIATGARSQTRVWGAAATRRAGTVAAATALVLALALLATSGPPWRGPSLVAIGGAAALLATSYAFSRAFADQAAAMLASAGAVLFAGAGGLLLFAGTRSLTELEASHFLSAGALLTLTAILGIAAVGHRVELLVAGALVGVVTMISAALAYADAIGGISASAIALTLVLVVTPAWPLLSIRLGKLPVPPLPRTAEELLADPPQPALADVHGSVRRSDEILTGLLTGSAVVAVVTQFALALAGDISAFILVILASISSLLRARLFPTIRHRAPLLAAGILGLVATVLSVAGSTTTSYAYTLVPALLVVGLIVIGLSRYFAVQPPSPVLGRLADIFDVLIAVGIVPVMCLVVGLFGYLRGLYG</sequence>
<evidence type="ECO:0000313" key="10">
    <source>
        <dbReference type="Proteomes" id="UP000463857"/>
    </source>
</evidence>
<name>A0A7L4YPQ7_9ACTN</name>
<feature type="transmembrane region" description="Helical" evidence="7">
    <location>
        <begin position="209"/>
        <end position="228"/>
    </location>
</feature>
<dbReference type="Gene3D" id="3.10.20.90">
    <property type="entry name" value="Phosphatidylinositol 3-kinase Catalytic Subunit, Chain A, domain 1"/>
    <property type="match status" value="1"/>
</dbReference>
<evidence type="ECO:0000256" key="4">
    <source>
        <dbReference type="ARBA" id="ARBA00022692"/>
    </source>
</evidence>
<feature type="transmembrane region" description="Helical" evidence="7">
    <location>
        <begin position="175"/>
        <end position="197"/>
    </location>
</feature>
<dbReference type="Proteomes" id="UP000463857">
    <property type="component" value="Chromosome"/>
</dbReference>
<feature type="transmembrane region" description="Helical" evidence="7">
    <location>
        <begin position="398"/>
        <end position="420"/>
    </location>
</feature>
<feature type="transmembrane region" description="Helical" evidence="7">
    <location>
        <begin position="148"/>
        <end position="168"/>
    </location>
</feature>
<dbReference type="InterPro" id="IPR006707">
    <property type="entry name" value="T7SS_EccD"/>
</dbReference>
<feature type="transmembrane region" description="Helical" evidence="7">
    <location>
        <begin position="123"/>
        <end position="142"/>
    </location>
</feature>
<evidence type="ECO:0000256" key="2">
    <source>
        <dbReference type="ARBA" id="ARBA00006162"/>
    </source>
</evidence>
<dbReference type="RefSeq" id="WP_159545787.1">
    <property type="nucleotide sequence ID" value="NZ_CP047156.1"/>
</dbReference>
<feature type="domain" description="EccD-like transmembrane" evidence="8">
    <location>
        <begin position="120"/>
        <end position="461"/>
    </location>
</feature>
<dbReference type="EMBL" id="CP047156">
    <property type="protein sequence ID" value="QHC00874.1"/>
    <property type="molecule type" value="Genomic_DNA"/>
</dbReference>
<dbReference type="InParanoid" id="A0A7L4YPQ7"/>
<accession>A0A7L4YPQ7</accession>
<proteinExistence type="inferred from homology"/>
<evidence type="ECO:0000256" key="7">
    <source>
        <dbReference type="SAM" id="Phobius"/>
    </source>
</evidence>
<keyword evidence="6 7" id="KW-0472">Membrane</keyword>
<comment type="similarity">
    <text evidence="2">Belongs to the EccD/Snm4 family.</text>
</comment>
<evidence type="ECO:0000256" key="5">
    <source>
        <dbReference type="ARBA" id="ARBA00022989"/>
    </source>
</evidence>
<dbReference type="GO" id="GO:0005886">
    <property type="term" value="C:plasma membrane"/>
    <property type="evidence" value="ECO:0007669"/>
    <property type="project" value="UniProtKB-SubCell"/>
</dbReference>
<keyword evidence="3" id="KW-1003">Cell membrane</keyword>
<dbReference type="KEGG" id="eke:EK0264_11650"/>
<keyword evidence="4 7" id="KW-0812">Transmembrane</keyword>
<dbReference type="NCBIfam" id="TIGR03920">
    <property type="entry name" value="T7SS_EccD"/>
    <property type="match status" value="1"/>
</dbReference>
<comment type="subcellular location">
    <subcellularLocation>
        <location evidence="1">Cell membrane</location>
        <topology evidence="1">Multi-pass membrane protein</topology>
    </subcellularLocation>
</comment>
<protein>
    <submittedName>
        <fullName evidence="9">Type VII secretion integral membrane protein EccD</fullName>
    </submittedName>
</protein>
<evidence type="ECO:0000256" key="6">
    <source>
        <dbReference type="ARBA" id="ARBA00023136"/>
    </source>
</evidence>
<organism evidence="9 10">
    <name type="scientific">Epidermidibacterium keratini</name>
    <dbReference type="NCBI Taxonomy" id="1891644"/>
    <lineage>
        <taxon>Bacteria</taxon>
        <taxon>Bacillati</taxon>
        <taxon>Actinomycetota</taxon>
        <taxon>Actinomycetes</taxon>
        <taxon>Sporichthyales</taxon>
        <taxon>Sporichthyaceae</taxon>
        <taxon>Epidermidibacterium</taxon>
    </lineage>
</organism>
<feature type="transmembrane region" description="Helical" evidence="7">
    <location>
        <begin position="375"/>
        <end position="392"/>
    </location>
</feature>
<dbReference type="Pfam" id="PF08817">
    <property type="entry name" value="YukD"/>
    <property type="match status" value="1"/>
</dbReference>
<dbReference type="Pfam" id="PF19053">
    <property type="entry name" value="EccD"/>
    <property type="match status" value="1"/>
</dbReference>
<feature type="transmembrane region" description="Helical" evidence="7">
    <location>
        <begin position="432"/>
        <end position="458"/>
    </location>
</feature>
<feature type="transmembrane region" description="Helical" evidence="7">
    <location>
        <begin position="260"/>
        <end position="280"/>
    </location>
</feature>
<evidence type="ECO:0000256" key="1">
    <source>
        <dbReference type="ARBA" id="ARBA00004651"/>
    </source>
</evidence>
<gene>
    <name evidence="9" type="primary">eccD</name>
    <name evidence="9" type="ORF">EK0264_11650</name>
</gene>
<keyword evidence="10" id="KW-1185">Reference proteome</keyword>
<evidence type="ECO:0000259" key="8">
    <source>
        <dbReference type="Pfam" id="PF19053"/>
    </source>
</evidence>
<dbReference type="InterPro" id="IPR024962">
    <property type="entry name" value="YukD-like"/>
</dbReference>
<dbReference type="AlphaFoldDB" id="A0A7L4YPQ7"/>
<feature type="transmembrane region" description="Helical" evidence="7">
    <location>
        <begin position="321"/>
        <end position="340"/>
    </location>
</feature>
<keyword evidence="5 7" id="KW-1133">Transmembrane helix</keyword>
<evidence type="ECO:0000256" key="3">
    <source>
        <dbReference type="ARBA" id="ARBA00022475"/>
    </source>
</evidence>
<evidence type="ECO:0000313" key="9">
    <source>
        <dbReference type="EMBL" id="QHC00874.1"/>
    </source>
</evidence>
<feature type="transmembrane region" description="Helical" evidence="7">
    <location>
        <begin position="235"/>
        <end position="254"/>
    </location>
</feature>